<comment type="caution">
    <text evidence="1">The sequence shown here is derived from an EMBL/GenBank/DDBJ whole genome shotgun (WGS) entry which is preliminary data.</text>
</comment>
<dbReference type="EMBL" id="SIRE01000005">
    <property type="protein sequence ID" value="TBL80472.1"/>
    <property type="molecule type" value="Genomic_DNA"/>
</dbReference>
<evidence type="ECO:0000313" key="2">
    <source>
        <dbReference type="Proteomes" id="UP000293142"/>
    </source>
</evidence>
<proteinExistence type="predicted"/>
<accession>A0A4Q9DXA4</accession>
<reference evidence="1 2" key="1">
    <citation type="submission" date="2019-02" db="EMBL/GenBank/DDBJ databases">
        <title>Paenibacillus sp. nov., isolated from surface-sterilized tissue of Thalictrum simplex L.</title>
        <authorList>
            <person name="Tuo L."/>
        </authorList>
    </citation>
    <scope>NUCLEOTIDE SEQUENCE [LARGE SCALE GENOMIC DNA]</scope>
    <source>
        <strain evidence="1 2">N2SHLJ1</strain>
    </source>
</reference>
<dbReference type="AlphaFoldDB" id="A0A4Q9DXA4"/>
<organism evidence="1 2">
    <name type="scientific">Paenibacillus thalictri</name>
    <dbReference type="NCBI Taxonomy" id="2527873"/>
    <lineage>
        <taxon>Bacteria</taxon>
        <taxon>Bacillati</taxon>
        <taxon>Bacillota</taxon>
        <taxon>Bacilli</taxon>
        <taxon>Bacillales</taxon>
        <taxon>Paenibacillaceae</taxon>
        <taxon>Paenibacillus</taxon>
    </lineage>
</organism>
<sequence length="90" mass="10311">MLRLWGELEMRRLGITELENGYQYAFPGDTETLRLINEWVSMERTCPPFLTFTVIAGNVDEPLLLKLTGHEEAKAFLRSDIQSNINIIIG</sequence>
<keyword evidence="2" id="KW-1185">Reference proteome</keyword>
<dbReference type="Proteomes" id="UP000293142">
    <property type="component" value="Unassembled WGS sequence"/>
</dbReference>
<evidence type="ECO:0000313" key="1">
    <source>
        <dbReference type="EMBL" id="TBL80472.1"/>
    </source>
</evidence>
<dbReference type="OrthoDB" id="164217at2"/>
<protein>
    <submittedName>
        <fullName evidence="1">Uncharacterized protein</fullName>
    </submittedName>
</protein>
<name>A0A4Q9DXA4_9BACL</name>
<gene>
    <name evidence="1" type="ORF">EYB31_08665</name>
</gene>